<keyword evidence="4" id="KW-0720">Serine protease</keyword>
<dbReference type="AlphaFoldDB" id="A0A9D2R3P7"/>
<sequence>MKKILLVSMLCNVTDLLKKAEPDLNGKTVTYIPTAAIAEEIEGMAEAETRMLEDLGLTVDELEVSVASEETVREKMTKNDMIFVGGGNTFFLLQELKRSGADQIIAREAAKGKLYIGESAGAIAACPDIGYSAEMDEPGKAPELTDYTGMGLVDFYVVPHLGHPDMGPAAKAIIEIYSSKLDLKVIDDHQAILIEGDKVSILQG</sequence>
<reference evidence="5" key="1">
    <citation type="journal article" date="2021" name="PeerJ">
        <title>Extensive microbial diversity within the chicken gut microbiome revealed by metagenomics and culture.</title>
        <authorList>
            <person name="Gilroy R."/>
            <person name="Ravi A."/>
            <person name="Getino M."/>
            <person name="Pursley I."/>
            <person name="Horton D.L."/>
            <person name="Alikhan N.F."/>
            <person name="Baker D."/>
            <person name="Gharbi K."/>
            <person name="Hall N."/>
            <person name="Watson M."/>
            <person name="Adriaenssens E.M."/>
            <person name="Foster-Nyarko E."/>
            <person name="Jarju S."/>
            <person name="Secka A."/>
            <person name="Antonio M."/>
            <person name="Oren A."/>
            <person name="Chaudhuri R.R."/>
            <person name="La Ragione R."/>
            <person name="Hildebrand F."/>
            <person name="Pallen M.J."/>
        </authorList>
    </citation>
    <scope>NUCLEOTIDE SEQUENCE</scope>
    <source>
        <strain evidence="5">ChiGjej3B3-11674</strain>
    </source>
</reference>
<reference evidence="5" key="2">
    <citation type="submission" date="2021-04" db="EMBL/GenBank/DDBJ databases">
        <authorList>
            <person name="Gilroy R."/>
        </authorList>
    </citation>
    <scope>NUCLEOTIDE SEQUENCE</scope>
    <source>
        <strain evidence="5">ChiGjej3B3-11674</strain>
    </source>
</reference>
<evidence type="ECO:0000256" key="4">
    <source>
        <dbReference type="ARBA" id="ARBA00022825"/>
    </source>
</evidence>
<name>A0A9D2R3P7_9FIRM</name>
<dbReference type="PANTHER" id="PTHR20842">
    <property type="entry name" value="PROTEASE S51 ALPHA-ASPARTYL DIPEPTIDASE"/>
    <property type="match status" value="1"/>
</dbReference>
<dbReference type="EMBL" id="DWUV01000073">
    <property type="protein sequence ID" value="HJD33699.1"/>
    <property type="molecule type" value="Genomic_DNA"/>
</dbReference>
<dbReference type="InterPro" id="IPR029062">
    <property type="entry name" value="Class_I_gatase-like"/>
</dbReference>
<keyword evidence="2" id="KW-0645">Protease</keyword>
<evidence type="ECO:0000313" key="6">
    <source>
        <dbReference type="Proteomes" id="UP000823897"/>
    </source>
</evidence>
<organism evidence="5 6">
    <name type="scientific">Candidatus Mediterraneibacter tabaqchaliae</name>
    <dbReference type="NCBI Taxonomy" id="2838689"/>
    <lineage>
        <taxon>Bacteria</taxon>
        <taxon>Bacillati</taxon>
        <taxon>Bacillota</taxon>
        <taxon>Clostridia</taxon>
        <taxon>Lachnospirales</taxon>
        <taxon>Lachnospiraceae</taxon>
        <taxon>Mediterraneibacter</taxon>
    </lineage>
</organism>
<proteinExistence type="inferred from homology"/>
<keyword evidence="3" id="KW-0378">Hydrolase</keyword>
<dbReference type="Pfam" id="PF03575">
    <property type="entry name" value="Peptidase_S51"/>
    <property type="match status" value="1"/>
</dbReference>
<dbReference type="InterPro" id="IPR005320">
    <property type="entry name" value="Peptidase_S51"/>
</dbReference>
<protein>
    <submittedName>
        <fullName evidence="5">Type 1 glutamine amidotransferase-like domain-containing protein</fullName>
    </submittedName>
</protein>
<comment type="caution">
    <text evidence="5">The sequence shown here is derived from an EMBL/GenBank/DDBJ whole genome shotgun (WGS) entry which is preliminary data.</text>
</comment>
<evidence type="ECO:0000256" key="3">
    <source>
        <dbReference type="ARBA" id="ARBA00022801"/>
    </source>
</evidence>
<dbReference type="SUPFAM" id="SSF52317">
    <property type="entry name" value="Class I glutamine amidotransferase-like"/>
    <property type="match status" value="1"/>
</dbReference>
<dbReference type="Proteomes" id="UP000823897">
    <property type="component" value="Unassembled WGS sequence"/>
</dbReference>
<dbReference type="GO" id="GO:0008236">
    <property type="term" value="F:serine-type peptidase activity"/>
    <property type="evidence" value="ECO:0007669"/>
    <property type="project" value="UniProtKB-KW"/>
</dbReference>
<evidence type="ECO:0000256" key="2">
    <source>
        <dbReference type="ARBA" id="ARBA00022670"/>
    </source>
</evidence>
<keyword evidence="5" id="KW-0315">Glutamine amidotransferase</keyword>
<evidence type="ECO:0000313" key="5">
    <source>
        <dbReference type="EMBL" id="HJD33699.1"/>
    </source>
</evidence>
<dbReference type="GO" id="GO:0006508">
    <property type="term" value="P:proteolysis"/>
    <property type="evidence" value="ECO:0007669"/>
    <property type="project" value="UniProtKB-KW"/>
</dbReference>
<accession>A0A9D2R3P7</accession>
<evidence type="ECO:0000256" key="1">
    <source>
        <dbReference type="ARBA" id="ARBA00006534"/>
    </source>
</evidence>
<dbReference type="PANTHER" id="PTHR20842:SF0">
    <property type="entry name" value="ALPHA-ASPARTYL DIPEPTIDASE"/>
    <property type="match status" value="1"/>
</dbReference>
<comment type="similarity">
    <text evidence="1">Belongs to the peptidase S51 family.</text>
</comment>
<gene>
    <name evidence="5" type="ORF">H9911_04040</name>
</gene>
<dbReference type="Gene3D" id="3.40.50.880">
    <property type="match status" value="1"/>
</dbReference>